<evidence type="ECO:0000313" key="21">
    <source>
        <dbReference type="EMBL" id="ODQ66543.1"/>
    </source>
</evidence>
<dbReference type="GO" id="GO:0051539">
    <property type="term" value="F:4 iron, 4 sulfur cluster binding"/>
    <property type="evidence" value="ECO:0007669"/>
    <property type="project" value="UniProtKB-KW"/>
</dbReference>
<protein>
    <recommendedName>
        <fullName evidence="18">Sulfite reductase [NADPH] subunit beta</fullName>
        <ecNumber evidence="6">1.8.1.2</ecNumber>
    </recommendedName>
</protein>
<dbReference type="GO" id="GO:0020037">
    <property type="term" value="F:heme binding"/>
    <property type="evidence" value="ECO:0007669"/>
    <property type="project" value="InterPro"/>
</dbReference>
<dbReference type="GO" id="GO:0046872">
    <property type="term" value="F:metal ion binding"/>
    <property type="evidence" value="ECO:0007669"/>
    <property type="project" value="UniProtKB-KW"/>
</dbReference>
<keyword evidence="10" id="KW-0479">Metal-binding</keyword>
<sequence length="1463" mass="159629">MAHSLVSQHSAVAHVASAVSGKIFTLQSAFAVPTEAAKALKDLSSSVSTTVLRDNTDPFATIAEYVRSNSTLTTVTTTSAPLVQAIPRLSSLAGSPVVIHIDLTADTQDEYPDYAKITALRHVGFVFLQSFGVKDAQDMALAASIIAVRLAQPVIHFFTHQDSTTPVEALDPIAIQQFVQKTEEENTLPTAALVDSVFTQLEPLVKTSYKSIEYTGNSSATTALVVFGSSYPAFQAAITQAASQDNYADKVGLALIRVYRPWRSADVLSALPSSITHLALAEQIRRPTTTWSPLVLDFVADIHANEGDIAKLPELVAFQLGKVDFDNVKQALTGIVANIHAEQPVQNLLIGSEASSSASVGVSDATTSAQSLESAYTKVLAQLFGNELSIINATNSASALGDSTSPEHGFGAFLALERARSALVAQIELAIKANSFSAAHKTLIVDLLARWVLHQKAGTATKDNAAIKDLDIQIIAALQADTESTIATELLAHKDLFSCRSSWLVGSDAWSYDLGNSGVHHVISSGKNVNMLVIDSQPYSEASPAIEATRRKKDIGLYAMNFGNVYVASVAVYASYTQLLGALIEADKFDGPSVVLAYLPYHSEVDNALTVLQETKRAVDSGYWPLYRFNPNDDNEDTAFRLDSSRVKRDLQDFLDRENRLTLLSRQNPVFARSLDASYGTEVKRAHDKQAKAAYTKLLDGLAGAPLTILFASDGGVAEAVAKKLQFRAKARGLKAIVLAMDDYPVEDLSTEVNVVLISSTAGQGEFPQNGRNFWEAIKGGASDIDLAEVSFAVFGLGDSEYWPRKEDKIYYNKPGRELQARFELLGGKQLVELGLGDEQDADGYLTAYNVWEGQLWTALGVDGLGGSIEEPKPFTNEDIKIASNYLRGTIAEALIDESTGAVSAHDQQVTKFHGIYMQDDRDIRDQRKAEGLEPAFSFMARVRLPGCKATPAQWLKMDELADTRGNGTFKITTRATFQLHGVVKHNLKAAIRGMNSALIDTVAACGDVNRNVVTAALPGNAKIHKEIAHIGYLISEHLLPQTTAYHEIWLEGPDPSDDADTQSTFANRPDGPKKKKTMVAGSTLVDHEPLYGPTYLPRKFKINICVPPYNDVDVYAHDIGLISIVDPKANELLGFNVQVGGGMGTTHNNKKTYPRTGSSMGFVTKDKIVEVCEKVMLVQRDNGDRTNRKHARLKYTVDDMGNDGFRAAVEEHLGYKFEPERAFKIESNTDHFGWVTDETGLHHFTSFIENGRVEDTPELPFKTGLREIAKILDGEFRLTGNQHVLISNVKDSQLDEIKTLLAKYKLDNVSFSGLRLSSAACVAFPTCGLAMAESERYLPVLITKLEECLEEYGLRHDSIVMRMTGCPNGCARPWLAEIALVGKALGAYNLLLGGGHIGQRINKLYRQSLKEDEIIAVLKPLFKRWALERNQGEPFGDFVIRAGIIAETTEGKNFWDNLPEEA</sequence>
<evidence type="ECO:0000256" key="16">
    <source>
        <dbReference type="ARBA" id="ARBA00057613"/>
    </source>
</evidence>
<evidence type="ECO:0000256" key="13">
    <source>
        <dbReference type="ARBA" id="ARBA00023004"/>
    </source>
</evidence>
<dbReference type="InterPro" id="IPR009014">
    <property type="entry name" value="Transketo_C/PFOR_II"/>
</dbReference>
<dbReference type="SUPFAM" id="SSF55124">
    <property type="entry name" value="Nitrite/Sulfite reductase N-terminal domain-like"/>
    <property type="match status" value="2"/>
</dbReference>
<dbReference type="GO" id="GO:0009337">
    <property type="term" value="C:sulfite reductase complex (NADPH)"/>
    <property type="evidence" value="ECO:0007669"/>
    <property type="project" value="UniProtKB-ARBA"/>
</dbReference>
<comment type="function">
    <text evidence="16">Catalyzes the reduction of sulfite to sulfide, one of several activities required for the biosynthesis of L-cysteine from sulfate.</text>
</comment>
<evidence type="ECO:0000313" key="22">
    <source>
        <dbReference type="Proteomes" id="UP000095009"/>
    </source>
</evidence>
<keyword evidence="9" id="KW-0349">Heme</keyword>
<evidence type="ECO:0000256" key="18">
    <source>
        <dbReference type="ARBA" id="ARBA00067595"/>
    </source>
</evidence>
<dbReference type="GO" id="GO:0010181">
    <property type="term" value="F:FMN binding"/>
    <property type="evidence" value="ECO:0007669"/>
    <property type="project" value="InterPro"/>
</dbReference>
<dbReference type="GO" id="GO:0004783">
    <property type="term" value="F:sulfite reductase (NADPH) activity"/>
    <property type="evidence" value="ECO:0007669"/>
    <property type="project" value="UniProtKB-EC"/>
</dbReference>
<evidence type="ECO:0000256" key="11">
    <source>
        <dbReference type="ARBA" id="ARBA00022857"/>
    </source>
</evidence>
<dbReference type="EC" id="1.8.1.2" evidence="6"/>
<keyword evidence="8" id="KW-0963">Cytoplasm</keyword>
<comment type="subcellular location">
    <subcellularLocation>
        <location evidence="3">Cytoplasm</location>
    </subcellularLocation>
</comment>
<feature type="region of interest" description="Disordered" evidence="19">
    <location>
        <begin position="1051"/>
        <end position="1077"/>
    </location>
</feature>
<proteinExistence type="inferred from homology"/>
<dbReference type="InterPro" id="IPR005117">
    <property type="entry name" value="NiRdtase/SiRdtase_haem-b_fer"/>
</dbReference>
<dbReference type="InterPro" id="IPR006067">
    <property type="entry name" value="NO2/SO3_Rdtase_4Fe4S_dom"/>
</dbReference>
<comment type="catalytic activity">
    <reaction evidence="15">
        <text>hydrogen sulfide + 3 NADP(+) + 3 H2O = sulfite + 3 NADPH + 4 H(+)</text>
        <dbReference type="Rhea" id="RHEA:13801"/>
        <dbReference type="ChEBI" id="CHEBI:15377"/>
        <dbReference type="ChEBI" id="CHEBI:15378"/>
        <dbReference type="ChEBI" id="CHEBI:17359"/>
        <dbReference type="ChEBI" id="CHEBI:29919"/>
        <dbReference type="ChEBI" id="CHEBI:57783"/>
        <dbReference type="ChEBI" id="CHEBI:58349"/>
        <dbReference type="EC" id="1.8.1.2"/>
    </reaction>
</comment>
<feature type="domain" description="Flavodoxin-like" evidence="20">
    <location>
        <begin position="707"/>
        <end position="857"/>
    </location>
</feature>
<dbReference type="InterPro" id="IPR029039">
    <property type="entry name" value="Flavoprotein-like_sf"/>
</dbReference>
<name>A0A1E3PM84_9ASCO</name>
<organism evidence="21 22">
    <name type="scientific">Nadsonia fulvescens var. elongata DSM 6958</name>
    <dbReference type="NCBI Taxonomy" id="857566"/>
    <lineage>
        <taxon>Eukaryota</taxon>
        <taxon>Fungi</taxon>
        <taxon>Dikarya</taxon>
        <taxon>Ascomycota</taxon>
        <taxon>Saccharomycotina</taxon>
        <taxon>Dipodascomycetes</taxon>
        <taxon>Dipodascales</taxon>
        <taxon>Dipodascales incertae sedis</taxon>
        <taxon>Nadsonia</taxon>
    </lineage>
</organism>
<dbReference type="FunFam" id="3.30.413.10:FF:000003">
    <property type="entry name" value="Sulfite reductase [NADPH] hemoprotein beta-component"/>
    <property type="match status" value="1"/>
</dbReference>
<comment type="pathway">
    <text evidence="4">Sulfur metabolism; hydrogen sulfide biosynthesis; hydrogen sulfide from sulfite (NADPH route): step 1/1.</text>
</comment>
<dbReference type="PRINTS" id="PR00369">
    <property type="entry name" value="FLAVODOXIN"/>
</dbReference>
<reference evidence="21 22" key="1">
    <citation type="journal article" date="2016" name="Proc. Natl. Acad. Sci. U.S.A.">
        <title>Comparative genomics of biotechnologically important yeasts.</title>
        <authorList>
            <person name="Riley R."/>
            <person name="Haridas S."/>
            <person name="Wolfe K.H."/>
            <person name="Lopes M.R."/>
            <person name="Hittinger C.T."/>
            <person name="Goeker M."/>
            <person name="Salamov A.A."/>
            <person name="Wisecaver J.H."/>
            <person name="Long T.M."/>
            <person name="Calvey C.H."/>
            <person name="Aerts A.L."/>
            <person name="Barry K.W."/>
            <person name="Choi C."/>
            <person name="Clum A."/>
            <person name="Coughlan A.Y."/>
            <person name="Deshpande S."/>
            <person name="Douglass A.P."/>
            <person name="Hanson S.J."/>
            <person name="Klenk H.-P."/>
            <person name="LaButti K.M."/>
            <person name="Lapidus A."/>
            <person name="Lindquist E.A."/>
            <person name="Lipzen A.M."/>
            <person name="Meier-Kolthoff J.P."/>
            <person name="Ohm R.A."/>
            <person name="Otillar R.P."/>
            <person name="Pangilinan J.L."/>
            <person name="Peng Y."/>
            <person name="Rokas A."/>
            <person name="Rosa C.A."/>
            <person name="Scheuner C."/>
            <person name="Sibirny A.A."/>
            <person name="Slot J.C."/>
            <person name="Stielow J.B."/>
            <person name="Sun H."/>
            <person name="Kurtzman C.P."/>
            <person name="Blackwell M."/>
            <person name="Grigoriev I.V."/>
            <person name="Jeffries T.W."/>
        </authorList>
    </citation>
    <scope>NUCLEOTIDE SEQUENCE [LARGE SCALE GENOMIC DNA]</scope>
    <source>
        <strain evidence="21 22">DSM 6958</strain>
    </source>
</reference>
<keyword evidence="7" id="KW-0004">4Fe-4S</keyword>
<keyword evidence="13" id="KW-0408">Iron</keyword>
<evidence type="ECO:0000256" key="8">
    <source>
        <dbReference type="ARBA" id="ARBA00022490"/>
    </source>
</evidence>
<dbReference type="Pfam" id="PF03460">
    <property type="entry name" value="NIR_SIR_ferr"/>
    <property type="match status" value="2"/>
</dbReference>
<dbReference type="GO" id="GO:0050311">
    <property type="term" value="F:sulfite reductase (ferredoxin) activity"/>
    <property type="evidence" value="ECO:0007669"/>
    <property type="project" value="TreeGrafter"/>
</dbReference>
<dbReference type="InterPro" id="IPR036136">
    <property type="entry name" value="Nit/Sulf_reduc_fer-like_dom_sf"/>
</dbReference>
<dbReference type="NCBIfam" id="NF010029">
    <property type="entry name" value="PRK13504.1"/>
    <property type="match status" value="1"/>
</dbReference>
<dbReference type="EMBL" id="KV454408">
    <property type="protein sequence ID" value="ODQ66543.1"/>
    <property type="molecule type" value="Genomic_DNA"/>
</dbReference>
<evidence type="ECO:0000256" key="15">
    <source>
        <dbReference type="ARBA" id="ARBA00052219"/>
    </source>
</evidence>
<dbReference type="FunFam" id="3.40.50.970:FF:000051">
    <property type="entry name" value="Sulfite reductase beta subunit"/>
    <property type="match status" value="1"/>
</dbReference>
<dbReference type="InterPro" id="IPR045854">
    <property type="entry name" value="NO2/SO3_Rdtase_4Fe4S_sf"/>
</dbReference>
<evidence type="ECO:0000256" key="6">
    <source>
        <dbReference type="ARBA" id="ARBA00012604"/>
    </source>
</evidence>
<dbReference type="Pfam" id="PF01077">
    <property type="entry name" value="NIR_SIR"/>
    <property type="match status" value="1"/>
</dbReference>
<evidence type="ECO:0000256" key="10">
    <source>
        <dbReference type="ARBA" id="ARBA00022723"/>
    </source>
</evidence>
<dbReference type="SUPFAM" id="SSF56014">
    <property type="entry name" value="Nitrite and sulphite reductase 4Fe-4S domain-like"/>
    <property type="match status" value="2"/>
</dbReference>
<dbReference type="Pfam" id="PF00258">
    <property type="entry name" value="Flavodoxin_1"/>
    <property type="match status" value="1"/>
</dbReference>
<dbReference type="OrthoDB" id="1688044at2759"/>
<dbReference type="Gene3D" id="3.30.413.10">
    <property type="entry name" value="Sulfite Reductase Hemoprotein, domain 1"/>
    <property type="match status" value="2"/>
</dbReference>
<dbReference type="GO" id="GO:0005737">
    <property type="term" value="C:cytoplasm"/>
    <property type="evidence" value="ECO:0007669"/>
    <property type="project" value="UniProtKB-SubCell"/>
</dbReference>
<evidence type="ECO:0000259" key="20">
    <source>
        <dbReference type="PROSITE" id="PS50902"/>
    </source>
</evidence>
<dbReference type="Gene3D" id="3.40.50.360">
    <property type="match status" value="1"/>
</dbReference>
<evidence type="ECO:0000256" key="1">
    <source>
        <dbReference type="ARBA" id="ARBA00001929"/>
    </source>
</evidence>
<dbReference type="GO" id="GO:0000103">
    <property type="term" value="P:sulfate assimilation"/>
    <property type="evidence" value="ECO:0007669"/>
    <property type="project" value="EnsemblFungi"/>
</dbReference>
<evidence type="ECO:0000256" key="2">
    <source>
        <dbReference type="ARBA" id="ARBA00001966"/>
    </source>
</evidence>
<keyword evidence="14" id="KW-0411">Iron-sulfur</keyword>
<evidence type="ECO:0000256" key="3">
    <source>
        <dbReference type="ARBA" id="ARBA00004496"/>
    </source>
</evidence>
<keyword evidence="11" id="KW-0521">NADP</keyword>
<dbReference type="FunFam" id="3.40.50.360:FF:000016">
    <property type="entry name" value="Sulfite reductase subunit beta"/>
    <property type="match status" value="1"/>
</dbReference>
<dbReference type="PRINTS" id="PR00397">
    <property type="entry name" value="SIROHAEM"/>
</dbReference>
<comment type="cofactor">
    <cofactor evidence="1">
        <name>siroheme</name>
        <dbReference type="ChEBI" id="CHEBI:60052"/>
    </cofactor>
</comment>
<evidence type="ECO:0000256" key="5">
    <source>
        <dbReference type="ARBA" id="ARBA00010429"/>
    </source>
</evidence>
<dbReference type="PROSITE" id="PS00365">
    <property type="entry name" value="NIR_SIR"/>
    <property type="match status" value="1"/>
</dbReference>
<dbReference type="SUPFAM" id="SSF52518">
    <property type="entry name" value="Thiamin diphosphate-binding fold (THDP-binding)"/>
    <property type="match status" value="2"/>
</dbReference>
<dbReference type="PROSITE" id="PS50902">
    <property type="entry name" value="FLAVODOXIN_LIKE"/>
    <property type="match status" value="1"/>
</dbReference>
<evidence type="ECO:0000256" key="7">
    <source>
        <dbReference type="ARBA" id="ARBA00022485"/>
    </source>
</evidence>
<dbReference type="InterPro" id="IPR029061">
    <property type="entry name" value="THDP-binding"/>
</dbReference>
<dbReference type="InterPro" id="IPR001094">
    <property type="entry name" value="Flavdoxin-like"/>
</dbReference>
<comment type="similarity">
    <text evidence="5">Belongs to the nitrite and sulfite reductase 4Fe-4S domain family.</text>
</comment>
<dbReference type="InterPro" id="IPR008254">
    <property type="entry name" value="Flavodoxin/NO_synth"/>
</dbReference>
<evidence type="ECO:0000256" key="4">
    <source>
        <dbReference type="ARBA" id="ARBA00004774"/>
    </source>
</evidence>
<dbReference type="SUPFAM" id="SSF52218">
    <property type="entry name" value="Flavoproteins"/>
    <property type="match status" value="1"/>
</dbReference>
<comment type="subunit">
    <text evidence="17">Alpha(2)-beta(2). The alpha component is a flavoprotein, the beta component is a hemoprotein.</text>
</comment>
<evidence type="ECO:0000256" key="12">
    <source>
        <dbReference type="ARBA" id="ARBA00023002"/>
    </source>
</evidence>
<dbReference type="FunFam" id="3.30.413.10:FF:000004">
    <property type="entry name" value="Sulfite reductase [NADPH] hemoprotein beta-component"/>
    <property type="match status" value="1"/>
</dbReference>
<evidence type="ECO:0000256" key="9">
    <source>
        <dbReference type="ARBA" id="ARBA00022617"/>
    </source>
</evidence>
<dbReference type="InterPro" id="IPR045169">
    <property type="entry name" value="NO2/SO3_Rdtase_4Fe4S_prot"/>
</dbReference>
<keyword evidence="22" id="KW-1185">Reference proteome</keyword>
<comment type="cofactor">
    <cofactor evidence="2">
        <name>[4Fe-4S] cluster</name>
        <dbReference type="ChEBI" id="CHEBI:49883"/>
    </cofactor>
</comment>
<dbReference type="STRING" id="857566.A0A1E3PM84"/>
<accession>A0A1E3PM84</accession>
<dbReference type="Gene3D" id="3.40.50.920">
    <property type="match status" value="1"/>
</dbReference>
<dbReference type="SUPFAM" id="SSF52922">
    <property type="entry name" value="TK C-terminal domain-like"/>
    <property type="match status" value="1"/>
</dbReference>
<dbReference type="PANTHER" id="PTHR11493">
    <property type="entry name" value="SULFITE REDUCTASE [NADPH] SUBUNIT BETA-RELATED"/>
    <property type="match status" value="1"/>
</dbReference>
<dbReference type="Gene3D" id="3.40.50.970">
    <property type="match status" value="1"/>
</dbReference>
<keyword evidence="12" id="KW-0560">Oxidoreductase</keyword>
<evidence type="ECO:0000256" key="19">
    <source>
        <dbReference type="SAM" id="MobiDB-lite"/>
    </source>
</evidence>
<dbReference type="Proteomes" id="UP000095009">
    <property type="component" value="Unassembled WGS sequence"/>
</dbReference>
<evidence type="ECO:0000256" key="14">
    <source>
        <dbReference type="ARBA" id="ARBA00023014"/>
    </source>
</evidence>
<gene>
    <name evidence="21" type="ORF">NADFUDRAFT_82332</name>
</gene>
<dbReference type="PANTHER" id="PTHR11493:SF47">
    <property type="entry name" value="SULFITE REDUCTASE [NADPH] SUBUNIT BETA"/>
    <property type="match status" value="1"/>
</dbReference>
<dbReference type="InterPro" id="IPR006066">
    <property type="entry name" value="NO2/SO3_Rdtase_FeS/sirohaem_BS"/>
</dbReference>
<dbReference type="FunFam" id="3.90.480.20:FF:000012">
    <property type="entry name" value="Sulfite reductase beta subunit"/>
    <property type="match status" value="1"/>
</dbReference>
<evidence type="ECO:0000256" key="17">
    <source>
        <dbReference type="ARBA" id="ARBA00063391"/>
    </source>
</evidence>